<sequence length="102" mass="12042">MAYNQIYKPEDCHGINDIRTEIDHIDYAVIQLLSARFEYVKAASKFKMNAKDVQANERFNSMLEKRKQWADEQGLNGDVIKSLFCELVKYFIAEELKEFEQK</sequence>
<evidence type="ECO:0000259" key="3">
    <source>
        <dbReference type="PROSITE" id="PS51168"/>
    </source>
</evidence>
<name>A0A2N9Y5C0_9NEIS</name>
<dbReference type="PROSITE" id="PS51168">
    <property type="entry name" value="CHORISMATE_MUT_2"/>
    <property type="match status" value="1"/>
</dbReference>
<dbReference type="EC" id="5.4.99.5" evidence="1"/>
<protein>
    <recommendedName>
        <fullName evidence="1">chorismate mutase</fullName>
        <ecNumber evidence="1">5.4.99.5</ecNumber>
    </recommendedName>
</protein>
<evidence type="ECO:0000313" key="4">
    <source>
        <dbReference type="EMBL" id="PIT63650.1"/>
    </source>
</evidence>
<dbReference type="PANTHER" id="PTHR38041">
    <property type="entry name" value="CHORISMATE MUTASE"/>
    <property type="match status" value="1"/>
</dbReference>
<keyword evidence="2" id="KW-0413">Isomerase</keyword>
<dbReference type="RefSeq" id="WP_110413740.1">
    <property type="nucleotide sequence ID" value="NZ_CP160072.2"/>
</dbReference>
<evidence type="ECO:0000256" key="1">
    <source>
        <dbReference type="ARBA" id="ARBA00012404"/>
    </source>
</evidence>
<gene>
    <name evidence="4" type="ORF">BHC47_00085</name>
</gene>
<evidence type="ECO:0000256" key="2">
    <source>
        <dbReference type="ARBA" id="ARBA00023235"/>
    </source>
</evidence>
<dbReference type="InterPro" id="IPR002701">
    <property type="entry name" value="CM_II_prokaryot"/>
</dbReference>
<dbReference type="GO" id="GO:0004106">
    <property type="term" value="F:chorismate mutase activity"/>
    <property type="evidence" value="ECO:0007669"/>
    <property type="project" value="UniProtKB-EC"/>
</dbReference>
<dbReference type="GO" id="GO:0009697">
    <property type="term" value="P:salicylic acid biosynthetic process"/>
    <property type="evidence" value="ECO:0007669"/>
    <property type="project" value="TreeGrafter"/>
</dbReference>
<organism evidence="4 5">
    <name type="scientific">Snodgrassella alvi</name>
    <dbReference type="NCBI Taxonomy" id="1196083"/>
    <lineage>
        <taxon>Bacteria</taxon>
        <taxon>Pseudomonadati</taxon>
        <taxon>Pseudomonadota</taxon>
        <taxon>Betaproteobacteria</taxon>
        <taxon>Neisseriales</taxon>
        <taxon>Neisseriaceae</taxon>
        <taxon>Snodgrassella</taxon>
    </lineage>
</organism>
<dbReference type="InterPro" id="IPR036263">
    <property type="entry name" value="Chorismate_II_sf"/>
</dbReference>
<dbReference type="PANTHER" id="PTHR38041:SF1">
    <property type="entry name" value="CHORISMATE MUTASE"/>
    <property type="match status" value="1"/>
</dbReference>
<dbReference type="GO" id="GO:0046417">
    <property type="term" value="P:chorismate metabolic process"/>
    <property type="evidence" value="ECO:0007669"/>
    <property type="project" value="InterPro"/>
</dbReference>
<evidence type="ECO:0000313" key="5">
    <source>
        <dbReference type="Proteomes" id="UP000231094"/>
    </source>
</evidence>
<proteinExistence type="predicted"/>
<comment type="caution">
    <text evidence="4">The sequence shown here is derived from an EMBL/GenBank/DDBJ whole genome shotgun (WGS) entry which is preliminary data.</text>
</comment>
<dbReference type="Pfam" id="PF01817">
    <property type="entry name" value="CM_2"/>
    <property type="match status" value="1"/>
</dbReference>
<reference evidence="4 5" key="1">
    <citation type="journal article" date="2017" name="MBio">
        <title>Type VI secretion-mediated competition in the bee gut microbiome.</title>
        <authorList>
            <person name="Steele M.I."/>
            <person name="Kwong W.K."/>
            <person name="Powell J.E."/>
            <person name="Whiteley M."/>
            <person name="Moran N.A."/>
        </authorList>
    </citation>
    <scope>NUCLEOTIDE SEQUENCE [LARGE SCALE GENOMIC DNA]</scope>
    <source>
        <strain evidence="4 5">PEB0171</strain>
    </source>
</reference>
<dbReference type="InterPro" id="IPR051331">
    <property type="entry name" value="Chorismate_mutase-related"/>
</dbReference>
<accession>A0A2N9Y5C0</accession>
<dbReference type="SUPFAM" id="SSF48600">
    <property type="entry name" value="Chorismate mutase II"/>
    <property type="match status" value="1"/>
</dbReference>
<dbReference type="Gene3D" id="1.20.59.10">
    <property type="entry name" value="Chorismate mutase"/>
    <property type="match status" value="1"/>
</dbReference>
<dbReference type="AlphaFoldDB" id="A0A2N9Y5C0"/>
<feature type="domain" description="Chorismate mutase" evidence="3">
    <location>
        <begin position="9"/>
        <end position="99"/>
    </location>
</feature>
<dbReference type="EMBL" id="MEIV01000026">
    <property type="protein sequence ID" value="PIT63650.1"/>
    <property type="molecule type" value="Genomic_DNA"/>
</dbReference>
<dbReference type="InterPro" id="IPR036979">
    <property type="entry name" value="CM_dom_sf"/>
</dbReference>
<dbReference type="SMART" id="SM00830">
    <property type="entry name" value="CM_2"/>
    <property type="match status" value="1"/>
</dbReference>
<dbReference type="Proteomes" id="UP000231094">
    <property type="component" value="Unassembled WGS sequence"/>
</dbReference>